<dbReference type="InterPro" id="IPR001969">
    <property type="entry name" value="Aspartic_peptidase_AS"/>
</dbReference>
<evidence type="ECO:0000313" key="11">
    <source>
        <dbReference type="Proteomes" id="UP000585474"/>
    </source>
</evidence>
<protein>
    <submittedName>
        <fullName evidence="10">Eukaryotic aspartyl protease family protein</fullName>
    </submittedName>
</protein>
<keyword evidence="3 7" id="KW-0064">Aspartyl protease</keyword>
<evidence type="ECO:0000256" key="4">
    <source>
        <dbReference type="ARBA" id="ARBA00022801"/>
    </source>
</evidence>
<dbReference type="GO" id="GO:0006508">
    <property type="term" value="P:proteolysis"/>
    <property type="evidence" value="ECO:0007669"/>
    <property type="project" value="UniProtKB-KW"/>
</dbReference>
<dbReference type="Gene3D" id="2.40.70.10">
    <property type="entry name" value="Acid Proteases"/>
    <property type="match status" value="2"/>
</dbReference>
<evidence type="ECO:0000256" key="1">
    <source>
        <dbReference type="ARBA" id="ARBA00007447"/>
    </source>
</evidence>
<dbReference type="InterPro" id="IPR034161">
    <property type="entry name" value="Pepsin-like_plant"/>
</dbReference>
<dbReference type="FunFam" id="2.40.70.10:FF:000120">
    <property type="entry name" value="Aspartic proteinase nepenthesin-2"/>
    <property type="match status" value="1"/>
</dbReference>
<dbReference type="InterPro" id="IPR001461">
    <property type="entry name" value="Aspartic_peptidase_A1"/>
</dbReference>
<dbReference type="PRINTS" id="PR00792">
    <property type="entry name" value="PEPSIN"/>
</dbReference>
<organism evidence="10 11">
    <name type="scientific">Actinidia rufa</name>
    <dbReference type="NCBI Taxonomy" id="165716"/>
    <lineage>
        <taxon>Eukaryota</taxon>
        <taxon>Viridiplantae</taxon>
        <taxon>Streptophyta</taxon>
        <taxon>Embryophyta</taxon>
        <taxon>Tracheophyta</taxon>
        <taxon>Spermatophyta</taxon>
        <taxon>Magnoliopsida</taxon>
        <taxon>eudicotyledons</taxon>
        <taxon>Gunneridae</taxon>
        <taxon>Pentapetalae</taxon>
        <taxon>asterids</taxon>
        <taxon>Ericales</taxon>
        <taxon>Actinidiaceae</taxon>
        <taxon>Actinidia</taxon>
    </lineage>
</organism>
<dbReference type="InterPro" id="IPR051708">
    <property type="entry name" value="Plant_Aspart_Prot_A1"/>
</dbReference>
<evidence type="ECO:0000259" key="9">
    <source>
        <dbReference type="PROSITE" id="PS51767"/>
    </source>
</evidence>
<accession>A0A7J0H467</accession>
<dbReference type="InterPro" id="IPR032799">
    <property type="entry name" value="TAXi_C"/>
</dbReference>
<sequence length="461" mass="49422">MGAPPFLCLLALLSLSSSSLSSSPPPPTTITLPLSHFQQNPSPDPYQNLTHIAIQSKTRAHHLKNPQTAPATTATPISAHSYGAYSIPLSFGTPPQTLKFVMDTGSDIVWFPCTRRYQCTNCSFGGSDSSNLTLFIPKLSSSAKILGCLNPKCGWIHHTNVTNCRDCEPNLTNCTQICPPYMIFYGSGTTGGLGLAETLDFPAKKVPDFVVGCSIFSVRQPAGIAGFGRGPASLPSQLGLNKFSYCLLPRKFDETAKTTALVLESGSDSGEQTDGVSYSPFVKNPIVTGKDAFSVYYYISLRKITVGGKTVKIPYEYLSPSGGGAIVDSGSTFTYMSRNVFEPVMSEFVTQMKKYKRASEVEIETGIGPCFVVSGGGAVTLPELKLQFKGGAELVPPLENYFILAGKRGAVCLAVVTDDGSGPAAGSDGPAIILGNFQMQNFYVEYDLKNDRFGFRKQTCN</sequence>
<dbReference type="Pfam" id="PF14541">
    <property type="entry name" value="TAXi_C"/>
    <property type="match status" value="1"/>
</dbReference>
<evidence type="ECO:0000256" key="5">
    <source>
        <dbReference type="ARBA" id="ARBA00023180"/>
    </source>
</evidence>
<dbReference type="GO" id="GO:0005576">
    <property type="term" value="C:extracellular region"/>
    <property type="evidence" value="ECO:0007669"/>
    <property type="project" value="TreeGrafter"/>
</dbReference>
<dbReference type="PROSITE" id="PS51767">
    <property type="entry name" value="PEPTIDASE_A1"/>
    <property type="match status" value="1"/>
</dbReference>
<dbReference type="GO" id="GO:0004190">
    <property type="term" value="F:aspartic-type endopeptidase activity"/>
    <property type="evidence" value="ECO:0007669"/>
    <property type="project" value="UniProtKB-KW"/>
</dbReference>
<feature type="domain" description="Peptidase A1" evidence="9">
    <location>
        <begin position="85"/>
        <end position="456"/>
    </location>
</feature>
<dbReference type="CDD" id="cd05476">
    <property type="entry name" value="pepsin_A_like_plant"/>
    <property type="match status" value="1"/>
</dbReference>
<evidence type="ECO:0000256" key="7">
    <source>
        <dbReference type="RuleBase" id="RU000454"/>
    </source>
</evidence>
<comment type="caution">
    <text evidence="10">The sequence shown here is derived from an EMBL/GenBank/DDBJ whole genome shotgun (WGS) entry which is preliminary data.</text>
</comment>
<dbReference type="InterPro" id="IPR021109">
    <property type="entry name" value="Peptidase_aspartic_dom_sf"/>
</dbReference>
<evidence type="ECO:0000256" key="6">
    <source>
        <dbReference type="PIRSR" id="PIRSR601461-1"/>
    </source>
</evidence>
<feature type="chain" id="PRO_5029507263" evidence="8">
    <location>
        <begin position="22"/>
        <end position="461"/>
    </location>
</feature>
<reference evidence="10 11" key="1">
    <citation type="submission" date="2019-07" db="EMBL/GenBank/DDBJ databases">
        <title>De Novo Assembly of kiwifruit Actinidia rufa.</title>
        <authorList>
            <person name="Sugita-Konishi S."/>
            <person name="Sato K."/>
            <person name="Mori E."/>
            <person name="Abe Y."/>
            <person name="Kisaki G."/>
            <person name="Hamano K."/>
            <person name="Suezawa K."/>
            <person name="Otani M."/>
            <person name="Fukuda T."/>
            <person name="Manabe T."/>
            <person name="Gomi K."/>
            <person name="Tabuchi M."/>
            <person name="Akimitsu K."/>
            <person name="Kataoka I."/>
        </authorList>
    </citation>
    <scope>NUCLEOTIDE SEQUENCE [LARGE SCALE GENOMIC DNA]</scope>
    <source>
        <strain evidence="11">cv. Fuchu</strain>
    </source>
</reference>
<dbReference type="OrthoDB" id="2747330at2759"/>
<dbReference type="FunFam" id="2.40.70.10:FF:000034">
    <property type="entry name" value="Aspartyl protease family protein"/>
    <property type="match status" value="1"/>
</dbReference>
<dbReference type="Pfam" id="PF14543">
    <property type="entry name" value="TAXi_N"/>
    <property type="match status" value="1"/>
</dbReference>
<dbReference type="Proteomes" id="UP000585474">
    <property type="component" value="Unassembled WGS sequence"/>
</dbReference>
<feature type="active site" evidence="6">
    <location>
        <position position="328"/>
    </location>
</feature>
<dbReference type="PANTHER" id="PTHR47967:SF36">
    <property type="entry name" value="PEPTIDASE A1 DOMAIN-CONTAINING PROTEIN"/>
    <property type="match status" value="1"/>
</dbReference>
<feature type="active site" evidence="6">
    <location>
        <position position="103"/>
    </location>
</feature>
<evidence type="ECO:0000256" key="3">
    <source>
        <dbReference type="ARBA" id="ARBA00022750"/>
    </source>
</evidence>
<dbReference type="EMBL" id="BJWL01000026">
    <property type="protein sequence ID" value="GFZ17745.1"/>
    <property type="molecule type" value="Genomic_DNA"/>
</dbReference>
<evidence type="ECO:0000256" key="2">
    <source>
        <dbReference type="ARBA" id="ARBA00022670"/>
    </source>
</evidence>
<keyword evidence="5" id="KW-0325">Glycoprotein</keyword>
<feature type="signal peptide" evidence="8">
    <location>
        <begin position="1"/>
        <end position="21"/>
    </location>
</feature>
<dbReference type="PANTHER" id="PTHR47967">
    <property type="entry name" value="OS07G0603500 PROTEIN-RELATED"/>
    <property type="match status" value="1"/>
</dbReference>
<keyword evidence="4 7" id="KW-0378">Hydrolase</keyword>
<keyword evidence="8" id="KW-0732">Signal</keyword>
<dbReference type="SUPFAM" id="SSF50630">
    <property type="entry name" value="Acid proteases"/>
    <property type="match status" value="1"/>
</dbReference>
<proteinExistence type="inferred from homology"/>
<gene>
    <name evidence="10" type="ORF">Acr_26g0010150</name>
</gene>
<comment type="similarity">
    <text evidence="1 7">Belongs to the peptidase A1 family.</text>
</comment>
<dbReference type="PROSITE" id="PS00141">
    <property type="entry name" value="ASP_PROTEASE"/>
    <property type="match status" value="1"/>
</dbReference>
<name>A0A7J0H467_9ERIC</name>
<evidence type="ECO:0000313" key="10">
    <source>
        <dbReference type="EMBL" id="GFZ17745.1"/>
    </source>
</evidence>
<dbReference type="InterPro" id="IPR032861">
    <property type="entry name" value="TAXi_N"/>
</dbReference>
<keyword evidence="2 7" id="KW-0645">Protease</keyword>
<dbReference type="AlphaFoldDB" id="A0A7J0H467"/>
<dbReference type="InterPro" id="IPR033121">
    <property type="entry name" value="PEPTIDASE_A1"/>
</dbReference>
<evidence type="ECO:0000256" key="8">
    <source>
        <dbReference type="SAM" id="SignalP"/>
    </source>
</evidence>
<keyword evidence="11" id="KW-1185">Reference proteome</keyword>